<evidence type="ECO:0000313" key="5">
    <source>
        <dbReference type="EMBL" id="MBO0334913.1"/>
    </source>
</evidence>
<dbReference type="Pfam" id="PF20240">
    <property type="entry name" value="DUF6597"/>
    <property type="match status" value="1"/>
</dbReference>
<dbReference type="Gene3D" id="1.10.10.60">
    <property type="entry name" value="Homeodomain-like"/>
    <property type="match status" value="1"/>
</dbReference>
<keyword evidence="3" id="KW-0804">Transcription</keyword>
<keyword evidence="1" id="KW-0805">Transcription regulation</keyword>
<evidence type="ECO:0000313" key="6">
    <source>
        <dbReference type="Proteomes" id="UP000664761"/>
    </source>
</evidence>
<dbReference type="RefSeq" id="WP_207047229.1">
    <property type="nucleotide sequence ID" value="NZ_JAFLNC010000005.1"/>
</dbReference>
<gene>
    <name evidence="5" type="ORF">J0X12_14905</name>
</gene>
<evidence type="ECO:0000256" key="2">
    <source>
        <dbReference type="ARBA" id="ARBA00023125"/>
    </source>
</evidence>
<evidence type="ECO:0000256" key="1">
    <source>
        <dbReference type="ARBA" id="ARBA00023015"/>
    </source>
</evidence>
<protein>
    <submittedName>
        <fullName evidence="5">Helix-turn-helix transcriptional regulator</fullName>
    </submittedName>
</protein>
<evidence type="ECO:0000256" key="3">
    <source>
        <dbReference type="ARBA" id="ARBA00023163"/>
    </source>
</evidence>
<dbReference type="InterPro" id="IPR018060">
    <property type="entry name" value="HTH_AraC"/>
</dbReference>
<dbReference type="EMBL" id="JAFLNC010000005">
    <property type="protein sequence ID" value="MBO0334913.1"/>
    <property type="molecule type" value="Genomic_DNA"/>
</dbReference>
<dbReference type="InterPro" id="IPR009057">
    <property type="entry name" value="Homeodomain-like_sf"/>
</dbReference>
<dbReference type="SUPFAM" id="SSF46689">
    <property type="entry name" value="Homeodomain-like"/>
    <property type="match status" value="2"/>
</dbReference>
<dbReference type="PROSITE" id="PS01124">
    <property type="entry name" value="HTH_ARAC_FAMILY_2"/>
    <property type="match status" value="1"/>
</dbReference>
<name>A0ABS3F996_9PROT</name>
<evidence type="ECO:0000259" key="4">
    <source>
        <dbReference type="PROSITE" id="PS01124"/>
    </source>
</evidence>
<reference evidence="5 6" key="1">
    <citation type="submission" date="2021-03" db="EMBL/GenBank/DDBJ databases">
        <title>Sneathiella sp. CAU 1612 isolated from Kang Won-do.</title>
        <authorList>
            <person name="Kim W."/>
        </authorList>
    </citation>
    <scope>NUCLEOTIDE SEQUENCE [LARGE SCALE GENOMIC DNA]</scope>
    <source>
        <strain evidence="5 6">CAU 1612</strain>
    </source>
</reference>
<dbReference type="InterPro" id="IPR050204">
    <property type="entry name" value="AraC_XylS_family_regulators"/>
</dbReference>
<dbReference type="Proteomes" id="UP000664761">
    <property type="component" value="Unassembled WGS sequence"/>
</dbReference>
<sequence length="274" mass="30421">MRLSRPPKAALTPFIDLLWVSDGEAVANPSRTIKELVLPTGATHLVFRLGETPLKIYSAPDDITGQTVGTSVIGGPRARPYIKDITTPEPTVGVLLRPGAAKLIFGVPANELAGKHTKIEDIWSPTQLGEIRSRLLEKPQLEQRLAVIEDVLMARLPRMRGLNPLIIHALDNFRLSVPVGEVARQSGYSHRYFSWIFTEAVGLSPKKYCRVLRFGRVLDRMQREPGIGWGDLAYAEGYADQAHMTREFREFAALSPGDYRKAVPSAPRHVPLSQ</sequence>
<keyword evidence="6" id="KW-1185">Reference proteome</keyword>
<dbReference type="Pfam" id="PF12833">
    <property type="entry name" value="HTH_18"/>
    <property type="match status" value="1"/>
</dbReference>
<proteinExistence type="predicted"/>
<organism evidence="5 6">
    <name type="scientific">Sneathiella sedimenti</name>
    <dbReference type="NCBI Taxonomy" id="2816034"/>
    <lineage>
        <taxon>Bacteria</taxon>
        <taxon>Pseudomonadati</taxon>
        <taxon>Pseudomonadota</taxon>
        <taxon>Alphaproteobacteria</taxon>
        <taxon>Sneathiellales</taxon>
        <taxon>Sneathiellaceae</taxon>
        <taxon>Sneathiella</taxon>
    </lineage>
</organism>
<dbReference type="PANTHER" id="PTHR46796">
    <property type="entry name" value="HTH-TYPE TRANSCRIPTIONAL ACTIVATOR RHAS-RELATED"/>
    <property type="match status" value="1"/>
</dbReference>
<feature type="domain" description="HTH araC/xylS-type" evidence="4">
    <location>
        <begin position="163"/>
        <end position="262"/>
    </location>
</feature>
<comment type="caution">
    <text evidence="5">The sequence shown here is derived from an EMBL/GenBank/DDBJ whole genome shotgun (WGS) entry which is preliminary data.</text>
</comment>
<accession>A0ABS3F996</accession>
<keyword evidence="2" id="KW-0238">DNA-binding</keyword>
<dbReference type="SMART" id="SM00342">
    <property type="entry name" value="HTH_ARAC"/>
    <property type="match status" value="1"/>
</dbReference>
<dbReference type="InterPro" id="IPR046532">
    <property type="entry name" value="DUF6597"/>
</dbReference>